<dbReference type="Proteomes" id="UP000186955">
    <property type="component" value="Unassembled WGS sequence"/>
</dbReference>
<dbReference type="InterPro" id="IPR019775">
    <property type="entry name" value="WD40_repeat_CS"/>
</dbReference>
<dbReference type="CDD" id="cd00200">
    <property type="entry name" value="WD40"/>
    <property type="match status" value="1"/>
</dbReference>
<dbReference type="Pfam" id="PF25175">
    <property type="entry name" value="Beta-prop_WDR5"/>
    <property type="match status" value="1"/>
</dbReference>
<dbReference type="EMBL" id="MNBE01000120">
    <property type="protein sequence ID" value="OKP13963.1"/>
    <property type="molecule type" value="Genomic_DNA"/>
</dbReference>
<gene>
    <name evidence="10" type="ORF">PENSUB_232</name>
</gene>
<evidence type="ECO:0000256" key="2">
    <source>
        <dbReference type="ARBA" id="ARBA00022574"/>
    </source>
</evidence>
<dbReference type="InterPro" id="IPR059122">
    <property type="entry name" value="Beta-prop_WDR5-like"/>
</dbReference>
<accession>A0A1Q5UNB4</accession>
<evidence type="ECO:0000256" key="6">
    <source>
        <dbReference type="ARBA" id="ARBA00043913"/>
    </source>
</evidence>
<dbReference type="FunFam" id="2.130.10.10:FF:000510">
    <property type="entry name" value="WD repeat protein"/>
    <property type="match status" value="1"/>
</dbReference>
<dbReference type="GO" id="GO:0048188">
    <property type="term" value="C:Set1C/COMPASS complex"/>
    <property type="evidence" value="ECO:0007669"/>
    <property type="project" value="TreeGrafter"/>
</dbReference>
<feature type="compositionally biased region" description="Basic and acidic residues" evidence="8">
    <location>
        <begin position="89"/>
        <end position="112"/>
    </location>
</feature>
<sequence>MDSPRPRTRRRESRDQPAADSSSDELAAGPEVDESELRRSSWTKQKSFTPQRSKHQERQYRESESSDELAVDADEYWRGSRGRRSPSPIDRHADSSSNDRSHGGSDEDRISNDDETLAPVRDDMSDRSSTPVPSVEAPSKPERLNYKEKFVLRGHLRGVSAVQFSPDCSMIASGGADAAVKVWDTLTGRLIYTFEGHLAGISTLAWSPDGQWIASGSDDKTIRFWNVNTVSQLRSLALLSVSLLTVLSQGRAHTKTFEGHHNYVYQIAFAPKGNILVSGSYDEAVFVWDVRRARVMRSLPAHSDPVAGIDVVHDGTLIVSCALDGLVRVWDTHSGQCLRTLVHEDNPPATCVKFSPNGKYILAWTLDGCVRMWNYVESRVIKTFQGHVNKKYSLSGCFGYYGSPDAKHNPPLAFAVSGSEDGAILCWDIVSKNILQRIEGHTDVVIGVHTGKLNGKRMLVSCGLDKTVRVWEETPEDQGQNGSGASPVEVVTETIVQNGIATNNDDDGDNEMTDAPPDPSTETTPALAEDVTMT</sequence>
<evidence type="ECO:0000256" key="8">
    <source>
        <dbReference type="SAM" id="MobiDB-lite"/>
    </source>
</evidence>
<comment type="caution">
    <text evidence="10">The sequence shown here is derived from an EMBL/GenBank/DDBJ whole genome shotgun (WGS) entry which is preliminary data.</text>
</comment>
<dbReference type="GO" id="GO:0005741">
    <property type="term" value="C:mitochondrial outer membrane"/>
    <property type="evidence" value="ECO:0007669"/>
    <property type="project" value="UniProtKB-SubCell"/>
</dbReference>
<feature type="repeat" description="WD" evidence="7">
    <location>
        <begin position="299"/>
        <end position="340"/>
    </location>
</feature>
<feature type="region of interest" description="Disordered" evidence="8">
    <location>
        <begin position="497"/>
        <end position="534"/>
    </location>
</feature>
<evidence type="ECO:0000256" key="5">
    <source>
        <dbReference type="ARBA" id="ARBA00039789"/>
    </source>
</evidence>
<feature type="repeat" description="WD" evidence="7">
    <location>
        <begin position="152"/>
        <end position="193"/>
    </location>
</feature>
<evidence type="ECO:0000259" key="9">
    <source>
        <dbReference type="Pfam" id="PF25175"/>
    </source>
</evidence>
<feature type="repeat" description="WD" evidence="7">
    <location>
        <begin position="342"/>
        <end position="383"/>
    </location>
</feature>
<dbReference type="AlphaFoldDB" id="A0A1Q5UNB4"/>
<dbReference type="PANTHER" id="PTHR22847:SF637">
    <property type="entry name" value="WD REPEAT DOMAIN 5B"/>
    <property type="match status" value="1"/>
</dbReference>
<proteinExistence type="inferred from homology"/>
<feature type="compositionally biased region" description="Basic residues" evidence="8">
    <location>
        <begin position="1"/>
        <end position="11"/>
    </location>
</feature>
<reference evidence="10 11" key="1">
    <citation type="submission" date="2016-10" db="EMBL/GenBank/DDBJ databases">
        <title>Genome sequence of the ascomycete fungus Penicillium subrubescens.</title>
        <authorList>
            <person name="De Vries R.P."/>
            <person name="Peng M."/>
            <person name="Dilokpimol A."/>
            <person name="Hilden K."/>
            <person name="Makela M.R."/>
            <person name="Grigoriev I."/>
            <person name="Riley R."/>
            <person name="Granchi Z."/>
        </authorList>
    </citation>
    <scope>NUCLEOTIDE SEQUENCE [LARGE SCALE GENOMIC DNA]</scope>
    <source>
        <strain evidence="10 11">CBS 132785</strain>
    </source>
</reference>
<keyword evidence="11" id="KW-1185">Reference proteome</keyword>
<protein>
    <recommendedName>
        <fullName evidence="5">Mitochondrial division protein 1</fullName>
    </recommendedName>
</protein>
<dbReference type="InterPro" id="IPR036322">
    <property type="entry name" value="WD40_repeat_dom_sf"/>
</dbReference>
<dbReference type="SUPFAM" id="SSF50978">
    <property type="entry name" value="WD40 repeat-like"/>
    <property type="match status" value="1"/>
</dbReference>
<evidence type="ECO:0000256" key="3">
    <source>
        <dbReference type="ARBA" id="ARBA00022737"/>
    </source>
</evidence>
<evidence type="ECO:0000313" key="11">
    <source>
        <dbReference type="Proteomes" id="UP000186955"/>
    </source>
</evidence>
<feature type="domain" description="WDR5-like beta-propeller" evidence="9">
    <location>
        <begin position="152"/>
        <end position="472"/>
    </location>
</feature>
<feature type="compositionally biased region" description="Basic and acidic residues" evidence="8">
    <location>
        <begin position="54"/>
        <end position="64"/>
    </location>
</feature>
<dbReference type="STRING" id="1316194.A0A1Q5UNB4"/>
<comment type="similarity">
    <text evidence="4">Belongs to the WD repeat MDV1/CAF4 family.</text>
</comment>
<dbReference type="PANTHER" id="PTHR22847">
    <property type="entry name" value="WD40 REPEAT PROTEIN"/>
    <property type="match status" value="1"/>
</dbReference>
<organism evidence="10 11">
    <name type="scientific">Penicillium subrubescens</name>
    <dbReference type="NCBI Taxonomy" id="1316194"/>
    <lineage>
        <taxon>Eukaryota</taxon>
        <taxon>Fungi</taxon>
        <taxon>Dikarya</taxon>
        <taxon>Ascomycota</taxon>
        <taxon>Pezizomycotina</taxon>
        <taxon>Eurotiomycetes</taxon>
        <taxon>Eurotiomycetidae</taxon>
        <taxon>Eurotiales</taxon>
        <taxon>Aspergillaceae</taxon>
        <taxon>Penicillium</taxon>
    </lineage>
</organism>
<dbReference type="InterPro" id="IPR001680">
    <property type="entry name" value="WD40_rpt"/>
</dbReference>
<dbReference type="PROSITE" id="PS50082">
    <property type="entry name" value="WD_REPEATS_2"/>
    <property type="match status" value="6"/>
</dbReference>
<name>A0A1Q5UNB4_9EURO</name>
<evidence type="ECO:0000313" key="10">
    <source>
        <dbReference type="EMBL" id="OKP13963.1"/>
    </source>
</evidence>
<keyword evidence="3" id="KW-0677">Repeat</keyword>
<evidence type="ECO:0000256" key="7">
    <source>
        <dbReference type="PROSITE-ProRule" id="PRU00221"/>
    </source>
</evidence>
<feature type="repeat" description="WD" evidence="7">
    <location>
        <begin position="194"/>
        <end position="235"/>
    </location>
</feature>
<feature type="region of interest" description="Disordered" evidence="8">
    <location>
        <begin position="1"/>
        <end position="140"/>
    </location>
</feature>
<dbReference type="PRINTS" id="PR00320">
    <property type="entry name" value="GPROTEINBRPT"/>
</dbReference>
<dbReference type="InterPro" id="IPR015943">
    <property type="entry name" value="WD40/YVTN_repeat-like_dom_sf"/>
</dbReference>
<comment type="function">
    <text evidence="6">Involved in mitochondrial fission. Acts as an adapter protein required to form mitochondrial fission complexes. Formation of these complexes is required to promote constriction and fission of the mitochondrial compartment at a late step in mitochondrial division.</text>
</comment>
<dbReference type="SMART" id="SM00320">
    <property type="entry name" value="WD40"/>
    <property type="match status" value="7"/>
</dbReference>
<feature type="compositionally biased region" description="Acidic residues" evidence="8">
    <location>
        <begin position="65"/>
        <end position="74"/>
    </location>
</feature>
<comment type="subcellular location">
    <subcellularLocation>
        <location evidence="1">Mitochondrion outer membrane</location>
        <topology evidence="1">Peripheral membrane protein</topology>
        <orientation evidence="1">Cytoplasmic side</orientation>
    </subcellularLocation>
</comment>
<feature type="repeat" description="WD" evidence="7">
    <location>
        <begin position="438"/>
        <end position="472"/>
    </location>
</feature>
<evidence type="ECO:0000256" key="4">
    <source>
        <dbReference type="ARBA" id="ARBA00038415"/>
    </source>
</evidence>
<dbReference type="InterPro" id="IPR020472">
    <property type="entry name" value="WD40_PAC1"/>
</dbReference>
<feature type="repeat" description="WD" evidence="7">
    <location>
        <begin position="257"/>
        <end position="298"/>
    </location>
</feature>
<evidence type="ECO:0000256" key="1">
    <source>
        <dbReference type="ARBA" id="ARBA00004570"/>
    </source>
</evidence>
<dbReference type="GO" id="GO:0042393">
    <property type="term" value="F:histone binding"/>
    <property type="evidence" value="ECO:0007669"/>
    <property type="project" value="TreeGrafter"/>
</dbReference>
<feature type="compositionally biased region" description="Polar residues" evidence="8">
    <location>
        <begin position="40"/>
        <end position="51"/>
    </location>
</feature>
<dbReference type="PROSITE" id="PS50294">
    <property type="entry name" value="WD_REPEATS_REGION"/>
    <property type="match status" value="4"/>
</dbReference>
<keyword evidence="2 7" id="KW-0853">WD repeat</keyword>
<dbReference type="PROSITE" id="PS00678">
    <property type="entry name" value="WD_REPEATS_1"/>
    <property type="match status" value="3"/>
</dbReference>
<dbReference type="Gene3D" id="2.130.10.10">
    <property type="entry name" value="YVTN repeat-like/Quinoprotein amine dehydrogenase"/>
    <property type="match status" value="1"/>
</dbReference>